<accession>A0A0F9USW2</accession>
<dbReference type="PROSITE" id="PS51257">
    <property type="entry name" value="PROKAR_LIPOPROTEIN"/>
    <property type="match status" value="1"/>
</dbReference>
<proteinExistence type="predicted"/>
<sequence length="279" mass="30740">MRVQSKESKRVFSGRKPAMSSILILFLFLLVGCGNSKLELNSNWRDREITVDGKNADWLGTMLFFEEDNVSVGLLNDDNFFYICMIAEDQFMRTQMMRKGFTLWFDPDGGKEKTFGIKYPLGMQASGMGMRRDEQNLERSSQAPRRPMIELEILGPGKDELKKMPIAEAKGIDIIVEFSSGMFVYELKVPLIQSEQYPYAIGAEAGSSVGIGLEMSKMEKSDMRGQMSGGRGGGGPSGGMSGRTGGRGMSGGGRSPQKRQPLKIWAVVQLASSNSAVQE</sequence>
<evidence type="ECO:0008006" key="3">
    <source>
        <dbReference type="Google" id="ProtNLM"/>
    </source>
</evidence>
<organism evidence="2">
    <name type="scientific">marine sediment metagenome</name>
    <dbReference type="NCBI Taxonomy" id="412755"/>
    <lineage>
        <taxon>unclassified sequences</taxon>
        <taxon>metagenomes</taxon>
        <taxon>ecological metagenomes</taxon>
    </lineage>
</organism>
<feature type="region of interest" description="Disordered" evidence="1">
    <location>
        <begin position="222"/>
        <end position="260"/>
    </location>
</feature>
<reference evidence="2" key="1">
    <citation type="journal article" date="2015" name="Nature">
        <title>Complex archaea that bridge the gap between prokaryotes and eukaryotes.</title>
        <authorList>
            <person name="Spang A."/>
            <person name="Saw J.H."/>
            <person name="Jorgensen S.L."/>
            <person name="Zaremba-Niedzwiedzka K."/>
            <person name="Martijn J."/>
            <person name="Lind A.E."/>
            <person name="van Eijk R."/>
            <person name="Schleper C."/>
            <person name="Guy L."/>
            <person name="Ettema T.J."/>
        </authorList>
    </citation>
    <scope>NUCLEOTIDE SEQUENCE</scope>
</reference>
<evidence type="ECO:0000313" key="2">
    <source>
        <dbReference type="EMBL" id="KKN56738.1"/>
    </source>
</evidence>
<protein>
    <recommendedName>
        <fullName evidence="3">Carbohydrate-binding domain-containing protein</fullName>
    </recommendedName>
</protein>
<dbReference type="AlphaFoldDB" id="A0A0F9USW2"/>
<comment type="caution">
    <text evidence="2">The sequence shown here is derived from an EMBL/GenBank/DDBJ whole genome shotgun (WGS) entry which is preliminary data.</text>
</comment>
<gene>
    <name evidence="2" type="ORF">LCGC14_0569200</name>
</gene>
<name>A0A0F9USW2_9ZZZZ</name>
<dbReference type="EMBL" id="LAZR01000833">
    <property type="protein sequence ID" value="KKN56738.1"/>
    <property type="molecule type" value="Genomic_DNA"/>
</dbReference>
<evidence type="ECO:0000256" key="1">
    <source>
        <dbReference type="SAM" id="MobiDB-lite"/>
    </source>
</evidence>
<feature type="compositionally biased region" description="Gly residues" evidence="1">
    <location>
        <begin position="227"/>
        <end position="254"/>
    </location>
</feature>